<dbReference type="AlphaFoldDB" id="A0A921R8J4"/>
<proteinExistence type="predicted"/>
<protein>
    <submittedName>
        <fullName evidence="2">Uncharacterized protein</fullName>
    </submittedName>
</protein>
<reference evidence="2" key="1">
    <citation type="journal article" date="2019" name="BMC Genomics">
        <title>A new reference genome for Sorghum bicolor reveals high levels of sequence similarity between sweet and grain genotypes: implications for the genetics of sugar metabolism.</title>
        <authorList>
            <person name="Cooper E.A."/>
            <person name="Brenton Z.W."/>
            <person name="Flinn B.S."/>
            <person name="Jenkins J."/>
            <person name="Shu S."/>
            <person name="Flowers D."/>
            <person name="Luo F."/>
            <person name="Wang Y."/>
            <person name="Xia P."/>
            <person name="Barry K."/>
            <person name="Daum C."/>
            <person name="Lipzen A."/>
            <person name="Yoshinaga Y."/>
            <person name="Schmutz J."/>
            <person name="Saski C."/>
            <person name="Vermerris W."/>
            <person name="Kresovich S."/>
        </authorList>
    </citation>
    <scope>NUCLEOTIDE SEQUENCE</scope>
</reference>
<accession>A0A921R8J4</accession>
<dbReference type="Proteomes" id="UP000807115">
    <property type="component" value="Chromosome 4"/>
</dbReference>
<sequence>MCLLDQRLACQSTQQLAHCKGSRGERSQRREREREKLGIMAAVRRFVVPVLMVFLVFSAAAAATVSAARPLAGDDEPSAGAIAGEPFVSRFLRQRLRGPSHSCQTWNPNGGC</sequence>
<feature type="transmembrane region" description="Helical" evidence="1">
    <location>
        <begin position="46"/>
        <end position="68"/>
    </location>
</feature>
<comment type="caution">
    <text evidence="2">The sequence shown here is derived from an EMBL/GenBank/DDBJ whole genome shotgun (WGS) entry which is preliminary data.</text>
</comment>
<evidence type="ECO:0000313" key="3">
    <source>
        <dbReference type="Proteomes" id="UP000807115"/>
    </source>
</evidence>
<name>A0A921R8J4_SORBI</name>
<reference evidence="2" key="2">
    <citation type="submission" date="2020-10" db="EMBL/GenBank/DDBJ databases">
        <authorList>
            <person name="Cooper E.A."/>
            <person name="Brenton Z.W."/>
            <person name="Flinn B.S."/>
            <person name="Jenkins J."/>
            <person name="Shu S."/>
            <person name="Flowers D."/>
            <person name="Luo F."/>
            <person name="Wang Y."/>
            <person name="Xia P."/>
            <person name="Barry K."/>
            <person name="Daum C."/>
            <person name="Lipzen A."/>
            <person name="Yoshinaga Y."/>
            <person name="Schmutz J."/>
            <person name="Saski C."/>
            <person name="Vermerris W."/>
            <person name="Kresovich S."/>
        </authorList>
    </citation>
    <scope>NUCLEOTIDE SEQUENCE</scope>
</reference>
<organism evidence="2 3">
    <name type="scientific">Sorghum bicolor</name>
    <name type="common">Sorghum</name>
    <name type="synonym">Sorghum vulgare</name>
    <dbReference type="NCBI Taxonomy" id="4558"/>
    <lineage>
        <taxon>Eukaryota</taxon>
        <taxon>Viridiplantae</taxon>
        <taxon>Streptophyta</taxon>
        <taxon>Embryophyta</taxon>
        <taxon>Tracheophyta</taxon>
        <taxon>Spermatophyta</taxon>
        <taxon>Magnoliopsida</taxon>
        <taxon>Liliopsida</taxon>
        <taxon>Poales</taxon>
        <taxon>Poaceae</taxon>
        <taxon>PACMAD clade</taxon>
        <taxon>Panicoideae</taxon>
        <taxon>Andropogonodae</taxon>
        <taxon>Andropogoneae</taxon>
        <taxon>Sorghinae</taxon>
        <taxon>Sorghum</taxon>
    </lineage>
</organism>
<evidence type="ECO:0000313" key="2">
    <source>
        <dbReference type="EMBL" id="KAG0534225.1"/>
    </source>
</evidence>
<dbReference type="PANTHER" id="PTHR35547:SF13">
    <property type="entry name" value="PGG DOMAIN-CONTAINING PROTEIN"/>
    <property type="match status" value="1"/>
</dbReference>
<dbReference type="PANTHER" id="PTHR35547">
    <property type="entry name" value="OS06G0249350 PROTEIN-RELATED"/>
    <property type="match status" value="1"/>
</dbReference>
<evidence type="ECO:0000256" key="1">
    <source>
        <dbReference type="SAM" id="Phobius"/>
    </source>
</evidence>
<gene>
    <name evidence="2" type="ORF">BDA96_04G261600</name>
</gene>
<keyword evidence="1" id="KW-0812">Transmembrane</keyword>
<keyword evidence="1" id="KW-0472">Membrane</keyword>
<dbReference type="EMBL" id="CM027683">
    <property type="protein sequence ID" value="KAG0534225.1"/>
    <property type="molecule type" value="Genomic_DNA"/>
</dbReference>
<keyword evidence="1" id="KW-1133">Transmembrane helix</keyword>